<protein>
    <submittedName>
        <fullName evidence="2">Uncharacterized protein</fullName>
    </submittedName>
</protein>
<feature type="compositionally biased region" description="Acidic residues" evidence="1">
    <location>
        <begin position="652"/>
        <end position="668"/>
    </location>
</feature>
<organism evidence="2 3">
    <name type="scientific">Colletotrichum incanum</name>
    <name type="common">Soybean anthracnose fungus</name>
    <dbReference type="NCBI Taxonomy" id="1573173"/>
    <lineage>
        <taxon>Eukaryota</taxon>
        <taxon>Fungi</taxon>
        <taxon>Dikarya</taxon>
        <taxon>Ascomycota</taxon>
        <taxon>Pezizomycotina</taxon>
        <taxon>Sordariomycetes</taxon>
        <taxon>Hypocreomycetidae</taxon>
        <taxon>Glomerellales</taxon>
        <taxon>Glomerellaceae</taxon>
        <taxon>Colletotrichum</taxon>
        <taxon>Colletotrichum spaethianum species complex</taxon>
    </lineage>
</organism>
<feature type="region of interest" description="Disordered" evidence="1">
    <location>
        <begin position="226"/>
        <end position="256"/>
    </location>
</feature>
<dbReference type="Proteomes" id="UP000076584">
    <property type="component" value="Unassembled WGS sequence"/>
</dbReference>
<feature type="compositionally biased region" description="Polar residues" evidence="1">
    <location>
        <begin position="371"/>
        <end position="391"/>
    </location>
</feature>
<feature type="compositionally biased region" description="Polar residues" evidence="1">
    <location>
        <begin position="22"/>
        <end position="39"/>
    </location>
</feature>
<dbReference type="STRING" id="1573173.A0A167B450"/>
<feature type="compositionally biased region" description="Polar residues" evidence="1">
    <location>
        <begin position="247"/>
        <end position="256"/>
    </location>
</feature>
<feature type="compositionally biased region" description="Polar residues" evidence="1">
    <location>
        <begin position="1"/>
        <end position="15"/>
    </location>
</feature>
<dbReference type="EMBL" id="LFIW01001807">
    <property type="protein sequence ID" value="KZL80864.1"/>
    <property type="molecule type" value="Genomic_DNA"/>
</dbReference>
<feature type="region of interest" description="Disordered" evidence="1">
    <location>
        <begin position="352"/>
        <end position="411"/>
    </location>
</feature>
<comment type="caution">
    <text evidence="2">The sequence shown here is derived from an EMBL/GenBank/DDBJ whole genome shotgun (WGS) entry which is preliminary data.</text>
</comment>
<sequence>MASPALSSTQLNGNGSERMESRSPTNFLYATQQVPSAPKQTPVPVPSPQNQASSSNTAFAPVVASDLPQAANTASHPTNDEEQKAQRFAEDYAKLCAVMNECDPDAVRRAVRDNHERCLLGSHYHTAFLMNVTMHRADVGIIQRAIRDFGSRIISAGKHDLIGWMSQADIDEIADKIIAKASNTFLDKALVARLPTIEARRLVNALARAERLGYDAADIVENEHVIPSLPSSPPTTTVRQRGPARPLTTTRTKNVAPASTQLAAQHLEPADPSNPKCPICQYAFPGLAAYEFHVTRKVCTRPVAPAGPGGERYICPHCNQSFGGMGGLQYHLLNKVCGDFGEVIKERIVATKPPASLNPPTKRPAPDTAPTYVSSGSNSPAPQYHSTQPVAMQTPRAAPPSTQPDSLQSVPLGIPQAKDMAHLTAHQIEALKGELRLAEETFKMKINDTQRAGGDPDEVQKKLTSLKNSYACKQSTIRKKYGIRLRQRRGREEMEHERVRMGIPDHVSRAVATPTRDFHADKRARINGDGDATTTQDSRQGTPIKTVAVTEMGNGLNGSNATVATKDPTLSMSQAPRTSQGESSRPSSSYQQGSYRVEVHLPSPSKTTNSAAPNGTPGDNTPSRSQSGGTMTAEKLLQQMRAASGASSVSANDDDDSSSDESNTDVED</sequence>
<feature type="compositionally biased region" description="Low complexity" evidence="1">
    <location>
        <begin position="579"/>
        <end position="596"/>
    </location>
</feature>
<feature type="compositionally biased region" description="Polar residues" evidence="1">
    <location>
        <begin position="532"/>
        <end position="543"/>
    </location>
</feature>
<name>A0A167B450_COLIC</name>
<evidence type="ECO:0000313" key="3">
    <source>
        <dbReference type="Proteomes" id="UP000076584"/>
    </source>
</evidence>
<evidence type="ECO:0000256" key="1">
    <source>
        <dbReference type="SAM" id="MobiDB-lite"/>
    </source>
</evidence>
<feature type="compositionally biased region" description="Polar residues" evidence="1">
    <location>
        <begin position="604"/>
        <end position="630"/>
    </location>
</feature>
<reference evidence="2 3" key="1">
    <citation type="submission" date="2015-06" db="EMBL/GenBank/DDBJ databases">
        <title>Survival trade-offs in plant roots during colonization by closely related pathogenic and mutualistic fungi.</title>
        <authorList>
            <person name="Hacquard S."/>
            <person name="Kracher B."/>
            <person name="Hiruma K."/>
            <person name="Weinman A."/>
            <person name="Muench P."/>
            <person name="Garrido Oter R."/>
            <person name="Ver Loren van Themaat E."/>
            <person name="Dallerey J.-F."/>
            <person name="Damm U."/>
            <person name="Henrissat B."/>
            <person name="Lespinet O."/>
            <person name="Thon M."/>
            <person name="Kemen E."/>
            <person name="McHardy A.C."/>
            <person name="Schulze-Lefert P."/>
            <person name="O'Connell R.J."/>
        </authorList>
    </citation>
    <scope>NUCLEOTIDE SEQUENCE [LARGE SCALE GENOMIC DNA]</scope>
    <source>
        <strain evidence="2 3">MAFF 238704</strain>
    </source>
</reference>
<proteinExistence type="predicted"/>
<feature type="compositionally biased region" description="Polar residues" evidence="1">
    <location>
        <begin position="557"/>
        <end position="578"/>
    </location>
</feature>
<keyword evidence="3" id="KW-1185">Reference proteome</keyword>
<evidence type="ECO:0000313" key="2">
    <source>
        <dbReference type="EMBL" id="KZL80864.1"/>
    </source>
</evidence>
<feature type="compositionally biased region" description="Polar residues" evidence="1">
    <location>
        <begin position="48"/>
        <end position="57"/>
    </location>
</feature>
<feature type="region of interest" description="Disordered" evidence="1">
    <location>
        <begin position="509"/>
        <end position="668"/>
    </location>
</feature>
<gene>
    <name evidence="2" type="ORF">CI238_01807</name>
</gene>
<dbReference type="AlphaFoldDB" id="A0A167B450"/>
<accession>A0A167B450</accession>
<feature type="compositionally biased region" description="Basic and acidic residues" evidence="1">
    <location>
        <begin position="516"/>
        <end position="528"/>
    </location>
</feature>
<feature type="region of interest" description="Disordered" evidence="1">
    <location>
        <begin position="1"/>
        <end position="57"/>
    </location>
</feature>